<comment type="caution">
    <text evidence="1">The sequence shown here is derived from an EMBL/GenBank/DDBJ whole genome shotgun (WGS) entry which is preliminary data.</text>
</comment>
<protein>
    <submittedName>
        <fullName evidence="1">Uncharacterized protein</fullName>
    </submittedName>
</protein>
<reference evidence="1" key="1">
    <citation type="journal article" date="2021" name="Environ. Microbiol.">
        <title>Gene family expansions and transcriptome signatures uncover fungal adaptations to wood decay.</title>
        <authorList>
            <person name="Hage H."/>
            <person name="Miyauchi S."/>
            <person name="Viragh M."/>
            <person name="Drula E."/>
            <person name="Min B."/>
            <person name="Chaduli D."/>
            <person name="Navarro D."/>
            <person name="Favel A."/>
            <person name="Norest M."/>
            <person name="Lesage-Meessen L."/>
            <person name="Balint B."/>
            <person name="Merenyi Z."/>
            <person name="de Eugenio L."/>
            <person name="Morin E."/>
            <person name="Martinez A.T."/>
            <person name="Baldrian P."/>
            <person name="Stursova M."/>
            <person name="Martinez M.J."/>
            <person name="Novotny C."/>
            <person name="Magnuson J.K."/>
            <person name="Spatafora J.W."/>
            <person name="Maurice S."/>
            <person name="Pangilinan J."/>
            <person name="Andreopoulos W."/>
            <person name="LaButti K."/>
            <person name="Hundley H."/>
            <person name="Na H."/>
            <person name="Kuo A."/>
            <person name="Barry K."/>
            <person name="Lipzen A."/>
            <person name="Henrissat B."/>
            <person name="Riley R."/>
            <person name="Ahrendt S."/>
            <person name="Nagy L.G."/>
            <person name="Grigoriev I.V."/>
            <person name="Martin F."/>
            <person name="Rosso M.N."/>
        </authorList>
    </citation>
    <scope>NUCLEOTIDE SEQUENCE</scope>
    <source>
        <strain evidence="1">CBS 384.51</strain>
    </source>
</reference>
<organism evidence="1 2">
    <name type="scientific">Irpex rosettiformis</name>
    <dbReference type="NCBI Taxonomy" id="378272"/>
    <lineage>
        <taxon>Eukaryota</taxon>
        <taxon>Fungi</taxon>
        <taxon>Dikarya</taxon>
        <taxon>Basidiomycota</taxon>
        <taxon>Agaricomycotina</taxon>
        <taxon>Agaricomycetes</taxon>
        <taxon>Polyporales</taxon>
        <taxon>Irpicaceae</taxon>
        <taxon>Irpex</taxon>
    </lineage>
</organism>
<accession>A0ACB8U2Y0</accession>
<evidence type="ECO:0000313" key="2">
    <source>
        <dbReference type="Proteomes" id="UP001055072"/>
    </source>
</evidence>
<keyword evidence="2" id="KW-1185">Reference proteome</keyword>
<proteinExistence type="predicted"/>
<gene>
    <name evidence="1" type="ORF">BDY19DRAFT_949195</name>
</gene>
<sequence>MVLFYCLKTMTTAIYLTYGAERLLITARRLKDNSLDIAQGGLHDCQNCDVTCK</sequence>
<dbReference type="EMBL" id="MU274913">
    <property type="protein sequence ID" value="KAI0088677.1"/>
    <property type="molecule type" value="Genomic_DNA"/>
</dbReference>
<name>A0ACB8U2Y0_9APHY</name>
<dbReference type="Proteomes" id="UP001055072">
    <property type="component" value="Unassembled WGS sequence"/>
</dbReference>
<evidence type="ECO:0000313" key="1">
    <source>
        <dbReference type="EMBL" id="KAI0088677.1"/>
    </source>
</evidence>